<name>A0ABV1ICM8_9FIRM</name>
<keyword evidence="1" id="KW-0460">Magnesium</keyword>
<comment type="similarity">
    <text evidence="1">Belongs to the HAD-like hydrolase superfamily. PhnX family.</text>
</comment>
<dbReference type="InterPro" id="IPR023214">
    <property type="entry name" value="HAD_sf"/>
</dbReference>
<sequence>MRNIEAVIFDWAGTTVDYGCMAPVQAFVKAFEKFGITPTEDEVRKPMGMLKRDHVRTMMNMDRIHQEWIRVHGKDFTEDDVDQVYQESESGILDILHDYAEPKPYVINTIKALRDAGIKIGSTTGYTDEMMGIVVPKAAEFGYAPDCWFSPNSVKNMGRPYPYMIFRNMETLGIHSVANVIKVGDTVSDIKEGISAGVITVGVTEGSSVMGLSQEDYERLTETEQNILCDKTGKIFKENGADHVIRNMSEFPGLIRRIEAR</sequence>
<feature type="active site" description="Schiff-base intermediate with substrate" evidence="1">
    <location>
        <position position="51"/>
    </location>
</feature>
<protein>
    <recommendedName>
        <fullName evidence="1">Phosphonoacetaldehyde hydrolase</fullName>
        <shortName evidence="1">Phosphonatase</shortName>
        <ecNumber evidence="1">3.11.1.1</ecNumber>
    </recommendedName>
    <alternativeName>
        <fullName evidence="1">Phosphonoacetaldehyde phosphonohydrolase</fullName>
    </alternativeName>
</protein>
<evidence type="ECO:0000256" key="1">
    <source>
        <dbReference type="HAMAP-Rule" id="MF_01375"/>
    </source>
</evidence>
<dbReference type="EC" id="3.11.1.1" evidence="1"/>
<dbReference type="SFLD" id="SFLDS00003">
    <property type="entry name" value="Haloacid_Dehalogenase"/>
    <property type="match status" value="1"/>
</dbReference>
<comment type="cofactor">
    <cofactor evidence="1">
        <name>Mg(2+)</name>
        <dbReference type="ChEBI" id="CHEBI:18420"/>
    </cofactor>
    <text evidence="1">Binds 1 Mg(2+) ion per subunit.</text>
</comment>
<proteinExistence type="inferred from homology"/>
<keyword evidence="1" id="KW-0479">Metal-binding</keyword>
<keyword evidence="3" id="KW-1185">Reference proteome</keyword>
<dbReference type="NCBIfam" id="TIGR01422">
    <property type="entry name" value="phosphonatase"/>
    <property type="match status" value="1"/>
</dbReference>
<dbReference type="InterPro" id="IPR023198">
    <property type="entry name" value="PGP-like_dom2"/>
</dbReference>
<dbReference type="InterPro" id="IPR036412">
    <property type="entry name" value="HAD-like_sf"/>
</dbReference>
<dbReference type="RefSeq" id="WP_022215786.1">
    <property type="nucleotide sequence ID" value="NZ_JBBNGJ010000008.1"/>
</dbReference>
<feature type="binding site" evidence="1">
    <location>
        <position position="12"/>
    </location>
    <ligand>
        <name>Mg(2+)</name>
        <dbReference type="ChEBI" id="CHEBI:18420"/>
    </ligand>
</feature>
<feature type="binding site" evidence="1">
    <location>
        <position position="185"/>
    </location>
    <ligand>
        <name>Mg(2+)</name>
        <dbReference type="ChEBI" id="CHEBI:18420"/>
    </ligand>
</feature>
<dbReference type="Gene3D" id="1.10.150.240">
    <property type="entry name" value="Putative phosphatase, domain 2"/>
    <property type="match status" value="1"/>
</dbReference>
<reference evidence="2 3" key="1">
    <citation type="submission" date="2024-04" db="EMBL/GenBank/DDBJ databases">
        <title>Human intestinal bacterial collection.</title>
        <authorList>
            <person name="Pauvert C."/>
            <person name="Hitch T.C.A."/>
            <person name="Clavel T."/>
        </authorList>
    </citation>
    <scope>NUCLEOTIDE SEQUENCE [LARGE SCALE GENOMIC DNA]</scope>
    <source>
        <strain evidence="2 3">CLA-AA-H181</strain>
    </source>
</reference>
<dbReference type="SUPFAM" id="SSF56784">
    <property type="entry name" value="HAD-like"/>
    <property type="match status" value="1"/>
</dbReference>
<dbReference type="PANTHER" id="PTHR43434">
    <property type="entry name" value="PHOSPHOGLYCOLATE PHOSPHATASE"/>
    <property type="match status" value="1"/>
</dbReference>
<feature type="binding site" evidence="1">
    <location>
        <position position="10"/>
    </location>
    <ligand>
        <name>Mg(2+)</name>
        <dbReference type="ChEBI" id="CHEBI:18420"/>
    </ligand>
</feature>
<organism evidence="2 3">
    <name type="scientific">Coprococcus aceti</name>
    <dbReference type="NCBI Taxonomy" id="2981786"/>
    <lineage>
        <taxon>Bacteria</taxon>
        <taxon>Bacillati</taxon>
        <taxon>Bacillota</taxon>
        <taxon>Clostridia</taxon>
        <taxon>Lachnospirales</taxon>
        <taxon>Lachnospiraceae</taxon>
        <taxon>Coprococcus</taxon>
    </lineage>
</organism>
<comment type="subunit">
    <text evidence="1">Homodimer.</text>
</comment>
<accession>A0ABV1ICM8</accession>
<dbReference type="Proteomes" id="UP001494672">
    <property type="component" value="Unassembled WGS sequence"/>
</dbReference>
<dbReference type="SFLD" id="SFLDG01129">
    <property type="entry name" value="C1.5:_HAD__Beta-PGM__Phosphata"/>
    <property type="match status" value="1"/>
</dbReference>
<comment type="function">
    <text evidence="1">Involved in phosphonate degradation.</text>
</comment>
<dbReference type="GO" id="GO:0050194">
    <property type="term" value="F:phosphonoacetaldehyde hydrolase activity"/>
    <property type="evidence" value="ECO:0007669"/>
    <property type="project" value="UniProtKB-EC"/>
</dbReference>
<dbReference type="EMBL" id="JBBNGJ010000008">
    <property type="protein sequence ID" value="MEQ2593372.1"/>
    <property type="molecule type" value="Genomic_DNA"/>
</dbReference>
<comment type="catalytic activity">
    <reaction evidence="1">
        <text>phosphonoacetaldehyde + H2O = acetaldehyde + phosphate + H(+)</text>
        <dbReference type="Rhea" id="RHEA:18905"/>
        <dbReference type="ChEBI" id="CHEBI:15343"/>
        <dbReference type="ChEBI" id="CHEBI:15377"/>
        <dbReference type="ChEBI" id="CHEBI:15378"/>
        <dbReference type="ChEBI" id="CHEBI:43474"/>
        <dbReference type="ChEBI" id="CHEBI:58383"/>
        <dbReference type="EC" id="3.11.1.1"/>
    </reaction>
</comment>
<evidence type="ECO:0000313" key="2">
    <source>
        <dbReference type="EMBL" id="MEQ2593372.1"/>
    </source>
</evidence>
<dbReference type="PANTHER" id="PTHR43434:SF19">
    <property type="entry name" value="PHOSPHONOACETALDEHYDE HYDROLASE"/>
    <property type="match status" value="1"/>
</dbReference>
<gene>
    <name evidence="1 2" type="primary">phnX</name>
    <name evidence="2" type="ORF">AAAU18_10685</name>
</gene>
<dbReference type="Gene3D" id="3.40.50.1000">
    <property type="entry name" value="HAD superfamily/HAD-like"/>
    <property type="match status" value="1"/>
</dbReference>
<keyword evidence="1 2" id="KW-0378">Hydrolase</keyword>
<dbReference type="HAMAP" id="MF_01375">
    <property type="entry name" value="PhnX"/>
    <property type="match status" value="1"/>
</dbReference>
<dbReference type="InterPro" id="IPR050155">
    <property type="entry name" value="HAD-like_hydrolase_sf"/>
</dbReference>
<dbReference type="InterPro" id="IPR006323">
    <property type="entry name" value="Phosphonoacetald_hydro"/>
</dbReference>
<feature type="active site" description="Nucleophile" evidence="1">
    <location>
        <position position="10"/>
    </location>
</feature>
<comment type="caution">
    <text evidence="2">The sequence shown here is derived from an EMBL/GenBank/DDBJ whole genome shotgun (WGS) entry which is preliminary data.</text>
</comment>
<evidence type="ECO:0000313" key="3">
    <source>
        <dbReference type="Proteomes" id="UP001494672"/>
    </source>
</evidence>
<keyword evidence="1" id="KW-0704">Schiff base</keyword>
<dbReference type="Pfam" id="PF00702">
    <property type="entry name" value="Hydrolase"/>
    <property type="match status" value="1"/>
</dbReference>